<evidence type="ECO:0000313" key="2">
    <source>
        <dbReference type="EMBL" id="MPM85113.1"/>
    </source>
</evidence>
<name>A0A645D842_9ZZZZ</name>
<accession>A0A645D842</accession>
<comment type="caution">
    <text evidence="2">The sequence shown here is derived from an EMBL/GenBank/DDBJ whole genome shotgun (WGS) entry which is preliminary data.</text>
</comment>
<sequence length="121" mass="12977">MPPGFRFGADLFDDLGNLVDAFALGPFPCSPLRAIDGTEVARFIGPGIPDVNLVIGQIFDVRVPCQEPEQFMNDPSEEHLSSSSEWKTSCQIETELSAKNAASAGPRAVSPQSTVVENTPQ</sequence>
<dbReference type="EMBL" id="VSSQ01033496">
    <property type="protein sequence ID" value="MPM85113.1"/>
    <property type="molecule type" value="Genomic_DNA"/>
</dbReference>
<feature type="compositionally biased region" description="Polar residues" evidence="1">
    <location>
        <begin position="110"/>
        <end position="121"/>
    </location>
</feature>
<feature type="region of interest" description="Disordered" evidence="1">
    <location>
        <begin position="100"/>
        <end position="121"/>
    </location>
</feature>
<gene>
    <name evidence="2" type="ORF">SDC9_132190</name>
</gene>
<evidence type="ECO:0000256" key="1">
    <source>
        <dbReference type="SAM" id="MobiDB-lite"/>
    </source>
</evidence>
<feature type="region of interest" description="Disordered" evidence="1">
    <location>
        <begin position="69"/>
        <end position="88"/>
    </location>
</feature>
<proteinExistence type="predicted"/>
<protein>
    <submittedName>
        <fullName evidence="2">Uncharacterized protein</fullName>
    </submittedName>
</protein>
<dbReference type="AlphaFoldDB" id="A0A645D842"/>
<reference evidence="2" key="1">
    <citation type="submission" date="2019-08" db="EMBL/GenBank/DDBJ databases">
        <authorList>
            <person name="Kucharzyk K."/>
            <person name="Murdoch R.W."/>
            <person name="Higgins S."/>
            <person name="Loffler F."/>
        </authorList>
    </citation>
    <scope>NUCLEOTIDE SEQUENCE</scope>
</reference>
<organism evidence="2">
    <name type="scientific">bioreactor metagenome</name>
    <dbReference type="NCBI Taxonomy" id="1076179"/>
    <lineage>
        <taxon>unclassified sequences</taxon>
        <taxon>metagenomes</taxon>
        <taxon>ecological metagenomes</taxon>
    </lineage>
</organism>